<dbReference type="Pfam" id="PF02786">
    <property type="entry name" value="CPSase_L_D2"/>
    <property type="match status" value="1"/>
</dbReference>
<comment type="pathway">
    <text evidence="2 13">Lipid metabolism; malonyl-CoA biosynthesis; malonyl-CoA from acetyl-CoA: step 1/1.</text>
</comment>
<organism evidence="16 17">
    <name type="scientific">Vallitalea longa</name>
    <dbReference type="NCBI Taxonomy" id="2936439"/>
    <lineage>
        <taxon>Bacteria</taxon>
        <taxon>Bacillati</taxon>
        <taxon>Bacillota</taxon>
        <taxon>Clostridia</taxon>
        <taxon>Lachnospirales</taxon>
        <taxon>Vallitaleaceae</taxon>
        <taxon>Vallitalea</taxon>
    </lineage>
</organism>
<dbReference type="RefSeq" id="WP_281819171.1">
    <property type="nucleotide sequence ID" value="NZ_BRLB01000022.1"/>
</dbReference>
<evidence type="ECO:0000256" key="8">
    <source>
        <dbReference type="ARBA" id="ARBA00022840"/>
    </source>
</evidence>
<evidence type="ECO:0000259" key="14">
    <source>
        <dbReference type="PROSITE" id="PS50975"/>
    </source>
</evidence>
<gene>
    <name evidence="16" type="primary">accC</name>
    <name evidence="16" type="ORF">SH1V18_43310</name>
</gene>
<dbReference type="NCBIfam" id="NF006367">
    <property type="entry name" value="PRK08591.1"/>
    <property type="match status" value="1"/>
</dbReference>
<dbReference type="FunFam" id="3.30.470.20:FF:000028">
    <property type="entry name" value="Methylcrotonoyl-CoA carboxylase subunit alpha, mitochondrial"/>
    <property type="match status" value="1"/>
</dbReference>
<comment type="catalytic activity">
    <reaction evidence="11 13">
        <text>N(6)-biotinyl-L-lysyl-[protein] + hydrogencarbonate + ATP = N(6)-carboxybiotinyl-L-lysyl-[protein] + ADP + phosphate + H(+)</text>
        <dbReference type="Rhea" id="RHEA:13501"/>
        <dbReference type="Rhea" id="RHEA-COMP:10505"/>
        <dbReference type="Rhea" id="RHEA-COMP:10506"/>
        <dbReference type="ChEBI" id="CHEBI:15378"/>
        <dbReference type="ChEBI" id="CHEBI:17544"/>
        <dbReference type="ChEBI" id="CHEBI:30616"/>
        <dbReference type="ChEBI" id="CHEBI:43474"/>
        <dbReference type="ChEBI" id="CHEBI:83144"/>
        <dbReference type="ChEBI" id="CHEBI:83145"/>
        <dbReference type="ChEBI" id="CHEBI:456216"/>
        <dbReference type="EC" id="6.3.4.14"/>
    </reaction>
</comment>
<evidence type="ECO:0000313" key="16">
    <source>
        <dbReference type="EMBL" id="GKX31851.1"/>
    </source>
</evidence>
<evidence type="ECO:0000256" key="9">
    <source>
        <dbReference type="ARBA" id="ARBA00022842"/>
    </source>
</evidence>
<keyword evidence="13" id="KW-0276">Fatty acid metabolism</keyword>
<name>A0A9W5YFR5_9FIRM</name>
<evidence type="ECO:0000256" key="7">
    <source>
        <dbReference type="ARBA" id="ARBA00022741"/>
    </source>
</evidence>
<dbReference type="EC" id="6.3.4.14" evidence="4 13"/>
<comment type="subunit">
    <text evidence="3 13">Acetyl-CoA carboxylase is a heterohexamer of biotin carboxyl carrier protein, biotin carboxylase and the two subunits of carboxyl transferase in a 2:2 complex.</text>
</comment>
<dbReference type="EMBL" id="BRLB01000022">
    <property type="protein sequence ID" value="GKX31851.1"/>
    <property type="molecule type" value="Genomic_DNA"/>
</dbReference>
<dbReference type="GO" id="GO:0006633">
    <property type="term" value="P:fatty acid biosynthetic process"/>
    <property type="evidence" value="ECO:0007669"/>
    <property type="project" value="UniProtKB-KW"/>
</dbReference>
<dbReference type="InterPro" id="IPR005479">
    <property type="entry name" value="CPAse_ATP-bd"/>
</dbReference>
<dbReference type="PROSITE" id="PS50975">
    <property type="entry name" value="ATP_GRASP"/>
    <property type="match status" value="1"/>
</dbReference>
<evidence type="ECO:0000256" key="4">
    <source>
        <dbReference type="ARBA" id="ARBA00013263"/>
    </source>
</evidence>
<dbReference type="GO" id="GO:0005524">
    <property type="term" value="F:ATP binding"/>
    <property type="evidence" value="ECO:0007669"/>
    <property type="project" value="UniProtKB-UniRule"/>
</dbReference>
<dbReference type="SUPFAM" id="SSF51246">
    <property type="entry name" value="Rudiment single hybrid motif"/>
    <property type="match status" value="1"/>
</dbReference>
<dbReference type="AlphaFoldDB" id="A0A9W5YFR5"/>
<dbReference type="InterPro" id="IPR051602">
    <property type="entry name" value="ACC_Biotin_Carboxylase"/>
</dbReference>
<sequence>MFNKILIANRGEIAVRIIRACREMNIQTVAVYSEIDKEALHTQLADEAICIGPAPAKDSYLDIKKIISAAIVTGANAIHPGFGFLSENSKFAKVCEECNITFIGPTGDMMDRMGNKSKARETMVENNIPVVPGSEGAVANVEEAVKIAEEIGYPVIIKASAGGGGRGMRIANDSDELYNSYKTASAEAKSAFGDDTMYVEKYITNPRHIEFQILADNYGNTVHLGERDCSMQRRHQKVLEESPSAAITDELRKKMGEVAVKAAKAINYRNAGTVEFLLNDTGEFYFIEMNTRIQVEHPVTEMVTGIDLIKGQIQIANGDKLDYSQKDINIKGHAIELRINAENPSKGFRPSPGDISFLHMPSGKDIRVDSAIYCGYKIPPTYDSMIAKLIVFDKDRKSAIKKLNSAIGEFIVEGVDTNIDFQYELINDDSFIRGNYNTSFIEKFMER</sequence>
<dbReference type="SMART" id="SM00878">
    <property type="entry name" value="Biotin_carb_C"/>
    <property type="match status" value="1"/>
</dbReference>
<dbReference type="PANTHER" id="PTHR48095">
    <property type="entry name" value="PYRUVATE CARBOXYLASE SUBUNIT A"/>
    <property type="match status" value="1"/>
</dbReference>
<comment type="function">
    <text evidence="1 13">This protein is a component of the acetyl coenzyme A carboxylase complex; first, biotin carboxylase catalyzes the carboxylation of the carrier protein and then the transcarboxylase transfers the carboxyl group to form malonyl-CoA.</text>
</comment>
<evidence type="ECO:0000313" key="17">
    <source>
        <dbReference type="Proteomes" id="UP001144256"/>
    </source>
</evidence>
<comment type="caution">
    <text evidence="16">The sequence shown here is derived from an EMBL/GenBank/DDBJ whole genome shotgun (WGS) entry which is preliminary data.</text>
</comment>
<dbReference type="Pfam" id="PF00289">
    <property type="entry name" value="Biotin_carb_N"/>
    <property type="match status" value="1"/>
</dbReference>
<dbReference type="InterPro" id="IPR004549">
    <property type="entry name" value="Acetyl_CoA_COase_biotin_COase"/>
</dbReference>
<feature type="domain" description="ATP-grasp" evidence="14">
    <location>
        <begin position="120"/>
        <end position="317"/>
    </location>
</feature>
<evidence type="ECO:0000256" key="6">
    <source>
        <dbReference type="ARBA" id="ARBA00022723"/>
    </source>
</evidence>
<evidence type="ECO:0000256" key="13">
    <source>
        <dbReference type="RuleBase" id="RU365063"/>
    </source>
</evidence>
<keyword evidence="13" id="KW-0275">Fatty acid biosynthesis</keyword>
<keyword evidence="13" id="KW-0443">Lipid metabolism</keyword>
<dbReference type="InterPro" id="IPR005481">
    <property type="entry name" value="BC-like_N"/>
</dbReference>
<dbReference type="Proteomes" id="UP001144256">
    <property type="component" value="Unassembled WGS sequence"/>
</dbReference>
<keyword evidence="6" id="KW-0479">Metal-binding</keyword>
<evidence type="ECO:0000256" key="5">
    <source>
        <dbReference type="ARBA" id="ARBA00022598"/>
    </source>
</evidence>
<dbReference type="PROSITE" id="PS50979">
    <property type="entry name" value="BC"/>
    <property type="match status" value="1"/>
</dbReference>
<keyword evidence="10 13" id="KW-0092">Biotin</keyword>
<keyword evidence="7 12" id="KW-0547">Nucleotide-binding</keyword>
<evidence type="ECO:0000256" key="3">
    <source>
        <dbReference type="ARBA" id="ARBA00011750"/>
    </source>
</evidence>
<keyword evidence="8 12" id="KW-0067">ATP-binding</keyword>
<dbReference type="InterPro" id="IPR005482">
    <property type="entry name" value="Biotin_COase_C"/>
</dbReference>
<evidence type="ECO:0000256" key="1">
    <source>
        <dbReference type="ARBA" id="ARBA00003761"/>
    </source>
</evidence>
<dbReference type="PROSITE" id="PS00867">
    <property type="entry name" value="CPSASE_2"/>
    <property type="match status" value="1"/>
</dbReference>
<proteinExistence type="predicted"/>
<keyword evidence="5 13" id="KW-0436">Ligase</keyword>
<evidence type="ECO:0000256" key="10">
    <source>
        <dbReference type="ARBA" id="ARBA00023267"/>
    </source>
</evidence>
<protein>
    <recommendedName>
        <fullName evidence="4 13">Biotin carboxylase</fullName>
        <ecNumber evidence="4 13">6.3.4.14</ecNumber>
    </recommendedName>
    <alternativeName>
        <fullName evidence="13">Acetyl-coenzyme A carboxylase biotin carboxylase subunit A</fullName>
    </alternativeName>
</protein>
<evidence type="ECO:0000256" key="11">
    <source>
        <dbReference type="ARBA" id="ARBA00048600"/>
    </source>
</evidence>
<dbReference type="PANTHER" id="PTHR48095:SF2">
    <property type="entry name" value="BIOTIN CARBOXYLASE, CHLOROPLASTIC"/>
    <property type="match status" value="1"/>
</dbReference>
<dbReference type="GO" id="GO:0004075">
    <property type="term" value="F:biotin carboxylase activity"/>
    <property type="evidence" value="ECO:0007669"/>
    <property type="project" value="UniProtKB-EC"/>
</dbReference>
<dbReference type="Gene3D" id="3.30.470.20">
    <property type="entry name" value="ATP-grasp fold, B domain"/>
    <property type="match status" value="1"/>
</dbReference>
<dbReference type="NCBIfam" id="NF004085">
    <property type="entry name" value="PRK05586.1"/>
    <property type="match status" value="1"/>
</dbReference>
<dbReference type="FunFam" id="3.40.50.20:FF:000010">
    <property type="entry name" value="Propionyl-CoA carboxylase subunit alpha"/>
    <property type="match status" value="1"/>
</dbReference>
<feature type="domain" description="Biotin carboxylation" evidence="15">
    <location>
        <begin position="1"/>
        <end position="446"/>
    </location>
</feature>
<dbReference type="GO" id="GO:0046872">
    <property type="term" value="F:metal ion binding"/>
    <property type="evidence" value="ECO:0007669"/>
    <property type="project" value="UniProtKB-KW"/>
</dbReference>
<keyword evidence="13" id="KW-0444">Lipid biosynthesis</keyword>
<dbReference type="InterPro" id="IPR011764">
    <property type="entry name" value="Biotin_carboxylation_dom"/>
</dbReference>
<evidence type="ECO:0000256" key="2">
    <source>
        <dbReference type="ARBA" id="ARBA00004956"/>
    </source>
</evidence>
<dbReference type="InterPro" id="IPR011761">
    <property type="entry name" value="ATP-grasp"/>
</dbReference>
<evidence type="ECO:0000259" key="15">
    <source>
        <dbReference type="PROSITE" id="PS50979"/>
    </source>
</evidence>
<dbReference type="NCBIfam" id="TIGR00514">
    <property type="entry name" value="accC"/>
    <property type="match status" value="1"/>
</dbReference>
<dbReference type="SUPFAM" id="SSF52440">
    <property type="entry name" value="PreATP-grasp domain"/>
    <property type="match status" value="1"/>
</dbReference>
<reference evidence="16" key="1">
    <citation type="submission" date="2022-06" db="EMBL/GenBank/DDBJ databases">
        <title>Vallitalea longa sp. nov., an anaerobic bacterium isolated from marine sediment.</title>
        <authorList>
            <person name="Hirano S."/>
            <person name="Terahara T."/>
            <person name="Mori K."/>
            <person name="Hamada M."/>
            <person name="Matsumoto R."/>
            <person name="Kobayashi T."/>
        </authorList>
    </citation>
    <scope>NUCLEOTIDE SEQUENCE</scope>
    <source>
        <strain evidence="16">SH18-1</strain>
    </source>
</reference>
<accession>A0A9W5YFR5</accession>
<dbReference type="InterPro" id="IPR011054">
    <property type="entry name" value="Rudment_hybrid_motif"/>
</dbReference>
<dbReference type="InterPro" id="IPR016185">
    <property type="entry name" value="PreATP-grasp_dom_sf"/>
</dbReference>
<dbReference type="PROSITE" id="PS00866">
    <property type="entry name" value="CPSASE_1"/>
    <property type="match status" value="1"/>
</dbReference>
<dbReference type="Pfam" id="PF02785">
    <property type="entry name" value="Biotin_carb_C"/>
    <property type="match status" value="1"/>
</dbReference>
<keyword evidence="17" id="KW-1185">Reference proteome</keyword>
<evidence type="ECO:0000256" key="12">
    <source>
        <dbReference type="PROSITE-ProRule" id="PRU00409"/>
    </source>
</evidence>
<dbReference type="SUPFAM" id="SSF56059">
    <property type="entry name" value="Glutathione synthetase ATP-binding domain-like"/>
    <property type="match status" value="1"/>
</dbReference>
<dbReference type="FunFam" id="3.30.1490.20:FF:000018">
    <property type="entry name" value="Biotin carboxylase"/>
    <property type="match status" value="1"/>
</dbReference>
<keyword evidence="9" id="KW-0460">Magnesium</keyword>